<protein>
    <recommendedName>
        <fullName evidence="3">Ubiquitin-like protease family profile domain-containing protein</fullName>
    </recommendedName>
</protein>
<dbReference type="SUPFAM" id="SSF54001">
    <property type="entry name" value="Cysteine proteinases"/>
    <property type="match status" value="1"/>
</dbReference>
<reference evidence="1 2" key="1">
    <citation type="submission" date="2020-02" db="EMBL/GenBank/DDBJ databases">
        <authorList>
            <person name="Ferguson B K."/>
        </authorList>
    </citation>
    <scope>NUCLEOTIDE SEQUENCE [LARGE SCALE GENOMIC DNA]</scope>
</reference>
<organism evidence="1 2">
    <name type="scientific">Trichogramma brassicae</name>
    <dbReference type="NCBI Taxonomy" id="86971"/>
    <lineage>
        <taxon>Eukaryota</taxon>
        <taxon>Metazoa</taxon>
        <taxon>Ecdysozoa</taxon>
        <taxon>Arthropoda</taxon>
        <taxon>Hexapoda</taxon>
        <taxon>Insecta</taxon>
        <taxon>Pterygota</taxon>
        <taxon>Neoptera</taxon>
        <taxon>Endopterygota</taxon>
        <taxon>Hymenoptera</taxon>
        <taxon>Apocrita</taxon>
        <taxon>Proctotrupomorpha</taxon>
        <taxon>Chalcidoidea</taxon>
        <taxon>Trichogrammatidae</taxon>
        <taxon>Trichogramma</taxon>
    </lineage>
</organism>
<dbReference type="Proteomes" id="UP000479190">
    <property type="component" value="Unassembled WGS sequence"/>
</dbReference>
<sequence length="117" mass="13445">MHWIAVLMIRQESSVWRSYVADSLGPTWYYPYENATLAMQELLEYLASIGSMVDVSEKQQNDEWNCGMYAERNLRTLIACLNEGGEPGFGILPHAANEASFFWSLRQQSAFEMKKLL</sequence>
<name>A0A6H5II59_9HYME</name>
<dbReference type="AlphaFoldDB" id="A0A6H5II59"/>
<evidence type="ECO:0008006" key="3">
    <source>
        <dbReference type="Google" id="ProtNLM"/>
    </source>
</evidence>
<evidence type="ECO:0000313" key="2">
    <source>
        <dbReference type="Proteomes" id="UP000479190"/>
    </source>
</evidence>
<dbReference type="InterPro" id="IPR038765">
    <property type="entry name" value="Papain-like_cys_pep_sf"/>
</dbReference>
<keyword evidence="2" id="KW-1185">Reference proteome</keyword>
<evidence type="ECO:0000313" key="1">
    <source>
        <dbReference type="EMBL" id="CAB0035390.1"/>
    </source>
</evidence>
<dbReference type="EMBL" id="CADCXV010000783">
    <property type="protein sequence ID" value="CAB0035390.1"/>
    <property type="molecule type" value="Genomic_DNA"/>
</dbReference>
<accession>A0A6H5II59</accession>
<gene>
    <name evidence="1" type="ORF">TBRA_LOCUS7287</name>
</gene>
<proteinExistence type="predicted"/>